<name>A0A433U7W9_ELYCH</name>
<organism evidence="2 3">
    <name type="scientific">Elysia chlorotica</name>
    <name type="common">Eastern emerald elysia</name>
    <name type="synonym">Sea slug</name>
    <dbReference type="NCBI Taxonomy" id="188477"/>
    <lineage>
        <taxon>Eukaryota</taxon>
        <taxon>Metazoa</taxon>
        <taxon>Spiralia</taxon>
        <taxon>Lophotrochozoa</taxon>
        <taxon>Mollusca</taxon>
        <taxon>Gastropoda</taxon>
        <taxon>Heterobranchia</taxon>
        <taxon>Euthyneura</taxon>
        <taxon>Panpulmonata</taxon>
        <taxon>Sacoglossa</taxon>
        <taxon>Placobranchoidea</taxon>
        <taxon>Plakobranchidae</taxon>
        <taxon>Elysia</taxon>
    </lineage>
</organism>
<comment type="caution">
    <text evidence="2">The sequence shown here is derived from an EMBL/GenBank/DDBJ whole genome shotgun (WGS) entry which is preliminary data.</text>
</comment>
<keyword evidence="3" id="KW-1185">Reference proteome</keyword>
<feature type="non-terminal residue" evidence="2">
    <location>
        <position position="179"/>
    </location>
</feature>
<evidence type="ECO:0000313" key="2">
    <source>
        <dbReference type="EMBL" id="RUS89905.1"/>
    </source>
</evidence>
<dbReference type="Proteomes" id="UP000271974">
    <property type="component" value="Unassembled WGS sequence"/>
</dbReference>
<evidence type="ECO:0000313" key="3">
    <source>
        <dbReference type="Proteomes" id="UP000271974"/>
    </source>
</evidence>
<sequence>MLAHSFQKCLPRILLLLMISCSAALKIKACPCPDESHCQYPKEDLGTNAEVFAFSNGTTDVQGWKWDTLTTLVVPATFMDNNTEQLNTMCIAHSKGRKFSITEPMVLKRPLDVTSEDTDKWIETMLQRVRVWHADILTVDLLHYFSYTIEDTNENLVALAMILLKIKKDVTEVSQAPFK</sequence>
<dbReference type="EMBL" id="RQTK01000045">
    <property type="protein sequence ID" value="RUS89905.1"/>
    <property type="molecule type" value="Genomic_DNA"/>
</dbReference>
<reference evidence="2 3" key="1">
    <citation type="submission" date="2019-01" db="EMBL/GenBank/DDBJ databases">
        <title>A draft genome assembly of the solar-powered sea slug Elysia chlorotica.</title>
        <authorList>
            <person name="Cai H."/>
            <person name="Li Q."/>
            <person name="Fang X."/>
            <person name="Li J."/>
            <person name="Curtis N.E."/>
            <person name="Altenburger A."/>
            <person name="Shibata T."/>
            <person name="Feng M."/>
            <person name="Maeda T."/>
            <person name="Schwartz J.A."/>
            <person name="Shigenobu S."/>
            <person name="Lundholm N."/>
            <person name="Nishiyama T."/>
            <person name="Yang H."/>
            <person name="Hasebe M."/>
            <person name="Li S."/>
            <person name="Pierce S.K."/>
            <person name="Wang J."/>
        </authorList>
    </citation>
    <scope>NUCLEOTIDE SEQUENCE [LARGE SCALE GENOMIC DNA]</scope>
    <source>
        <strain evidence="2">EC2010</strain>
        <tissue evidence="2">Whole organism of an adult</tissue>
    </source>
</reference>
<proteinExistence type="predicted"/>
<evidence type="ECO:0000256" key="1">
    <source>
        <dbReference type="SAM" id="SignalP"/>
    </source>
</evidence>
<feature type="chain" id="PRO_5019019734" evidence="1">
    <location>
        <begin position="25"/>
        <end position="179"/>
    </location>
</feature>
<gene>
    <name evidence="2" type="ORF">EGW08_002346</name>
</gene>
<protein>
    <submittedName>
        <fullName evidence="2">Uncharacterized protein</fullName>
    </submittedName>
</protein>
<dbReference type="AlphaFoldDB" id="A0A433U7W9"/>
<feature type="signal peptide" evidence="1">
    <location>
        <begin position="1"/>
        <end position="24"/>
    </location>
</feature>
<accession>A0A433U7W9</accession>
<keyword evidence="1" id="KW-0732">Signal</keyword>